<comment type="caution">
    <text evidence="2">The sequence shown here is derived from an EMBL/GenBank/DDBJ whole genome shotgun (WGS) entry which is preliminary data.</text>
</comment>
<dbReference type="RefSeq" id="WP_132818893.1">
    <property type="nucleotide sequence ID" value="NZ_SMKI01000164.1"/>
</dbReference>
<proteinExistence type="predicted"/>
<dbReference type="SUPFAM" id="SSF47413">
    <property type="entry name" value="lambda repressor-like DNA-binding domains"/>
    <property type="match status" value="1"/>
</dbReference>
<dbReference type="InterPro" id="IPR043917">
    <property type="entry name" value="DUF5753"/>
</dbReference>
<dbReference type="AlphaFoldDB" id="A0A4R4TES0"/>
<gene>
    <name evidence="2" type="ORF">E1283_16935</name>
</gene>
<name>A0A4R4TES0_9ACTN</name>
<evidence type="ECO:0000313" key="3">
    <source>
        <dbReference type="Proteomes" id="UP000295345"/>
    </source>
</evidence>
<dbReference type="Proteomes" id="UP000295345">
    <property type="component" value="Unassembled WGS sequence"/>
</dbReference>
<dbReference type="InterPro" id="IPR010982">
    <property type="entry name" value="Lambda_DNA-bd_dom_sf"/>
</dbReference>
<dbReference type="OrthoDB" id="3462393at2"/>
<dbReference type="PROSITE" id="PS50943">
    <property type="entry name" value="HTH_CROC1"/>
    <property type="match status" value="1"/>
</dbReference>
<dbReference type="GO" id="GO:0003677">
    <property type="term" value="F:DNA binding"/>
    <property type="evidence" value="ECO:0007669"/>
    <property type="project" value="InterPro"/>
</dbReference>
<keyword evidence="3" id="KW-1185">Reference proteome</keyword>
<feature type="domain" description="HTH cro/C1-type" evidence="1">
    <location>
        <begin position="18"/>
        <end position="73"/>
    </location>
</feature>
<protein>
    <submittedName>
        <fullName evidence="2">XRE family transcriptional regulator</fullName>
    </submittedName>
</protein>
<sequence>MASRKAPTARQRRIGTELRRMREHAGFSIADGAALLGTDRTNISNLEGARFGVSAERVRQFAANYNCPDPAYVEGLAAMAATRVRGWWTEYQGVLPAGAVDLAELEYHARQLTVVEHLHIPGLLQTEEHARAVLRLAIPQRSDVELLRRLTHRMKRKTVFERDQPTPCVFLVHEAALRMRLGGTDVQRRQLDRLLEESERDHITLLAIPFAADGYAGAGSSITLAAGVTPKLDTVQLDSPHGVVFLDGEAQLIRYRTTLERMREVTLSPSESRDFIRTARDEL</sequence>
<dbReference type="EMBL" id="SMKI01000164">
    <property type="protein sequence ID" value="TDC74094.1"/>
    <property type="molecule type" value="Genomic_DNA"/>
</dbReference>
<accession>A0A4R4TES0</accession>
<evidence type="ECO:0000313" key="2">
    <source>
        <dbReference type="EMBL" id="TDC74094.1"/>
    </source>
</evidence>
<dbReference type="InterPro" id="IPR001387">
    <property type="entry name" value="Cro/C1-type_HTH"/>
</dbReference>
<dbReference type="CDD" id="cd00093">
    <property type="entry name" value="HTH_XRE"/>
    <property type="match status" value="1"/>
</dbReference>
<dbReference type="Gene3D" id="1.10.260.40">
    <property type="entry name" value="lambda repressor-like DNA-binding domains"/>
    <property type="match status" value="1"/>
</dbReference>
<dbReference type="Pfam" id="PF13560">
    <property type="entry name" value="HTH_31"/>
    <property type="match status" value="1"/>
</dbReference>
<dbReference type="Pfam" id="PF19054">
    <property type="entry name" value="DUF5753"/>
    <property type="match status" value="1"/>
</dbReference>
<organism evidence="2 3">
    <name type="scientific">Streptomyces hainanensis</name>
    <dbReference type="NCBI Taxonomy" id="402648"/>
    <lineage>
        <taxon>Bacteria</taxon>
        <taxon>Bacillati</taxon>
        <taxon>Actinomycetota</taxon>
        <taxon>Actinomycetes</taxon>
        <taxon>Kitasatosporales</taxon>
        <taxon>Streptomycetaceae</taxon>
        <taxon>Streptomyces</taxon>
    </lineage>
</organism>
<reference evidence="2 3" key="1">
    <citation type="submission" date="2019-03" db="EMBL/GenBank/DDBJ databases">
        <title>Draft genome sequences of novel Actinobacteria.</title>
        <authorList>
            <person name="Sahin N."/>
            <person name="Ay H."/>
            <person name="Saygin H."/>
        </authorList>
    </citation>
    <scope>NUCLEOTIDE SEQUENCE [LARGE SCALE GENOMIC DNA]</scope>
    <source>
        <strain evidence="2 3">DSM 41900</strain>
    </source>
</reference>
<evidence type="ECO:0000259" key="1">
    <source>
        <dbReference type="PROSITE" id="PS50943"/>
    </source>
</evidence>